<evidence type="ECO:0000313" key="1">
    <source>
        <dbReference type="EMBL" id="GGZ64836.1"/>
    </source>
</evidence>
<proteinExistence type="predicted"/>
<organism evidence="1 2">
    <name type="scientific">Mesonia mobilis</name>
    <dbReference type="NCBI Taxonomy" id="369791"/>
    <lineage>
        <taxon>Bacteria</taxon>
        <taxon>Pseudomonadati</taxon>
        <taxon>Bacteroidota</taxon>
        <taxon>Flavobacteriia</taxon>
        <taxon>Flavobacteriales</taxon>
        <taxon>Flavobacteriaceae</taxon>
        <taxon>Mesonia</taxon>
    </lineage>
</organism>
<sequence>MKLFNVVTIDQGLVVINPYEIKYCKVDQDSRETEIYMKDNKVFRTKELLAGICKSSDEGFTPKL</sequence>
<dbReference type="EMBL" id="BMWY01000012">
    <property type="protein sequence ID" value="GGZ64836.1"/>
    <property type="molecule type" value="Genomic_DNA"/>
</dbReference>
<gene>
    <name evidence="1" type="ORF">GCM10008088_27880</name>
</gene>
<evidence type="ECO:0000313" key="2">
    <source>
        <dbReference type="Proteomes" id="UP000615593"/>
    </source>
</evidence>
<accession>A0ABQ3C5V1</accession>
<name>A0ABQ3C5V1_9FLAO</name>
<protein>
    <submittedName>
        <fullName evidence="1">Uncharacterized protein</fullName>
    </submittedName>
</protein>
<dbReference type="Proteomes" id="UP000615593">
    <property type="component" value="Unassembled WGS sequence"/>
</dbReference>
<keyword evidence="2" id="KW-1185">Reference proteome</keyword>
<reference evidence="2" key="1">
    <citation type="journal article" date="2019" name="Int. J. Syst. Evol. Microbiol.">
        <title>The Global Catalogue of Microorganisms (GCM) 10K type strain sequencing project: providing services to taxonomists for standard genome sequencing and annotation.</title>
        <authorList>
            <consortium name="The Broad Institute Genomics Platform"/>
            <consortium name="The Broad Institute Genome Sequencing Center for Infectious Disease"/>
            <person name="Wu L."/>
            <person name="Ma J."/>
        </authorList>
    </citation>
    <scope>NUCLEOTIDE SEQUENCE [LARGE SCALE GENOMIC DNA]</scope>
    <source>
        <strain evidence="2">KCTC 12708</strain>
    </source>
</reference>
<comment type="caution">
    <text evidence="1">The sequence shown here is derived from an EMBL/GenBank/DDBJ whole genome shotgun (WGS) entry which is preliminary data.</text>
</comment>